<sequence>MILCLLEVIGLSSRISLQLTRPGQHSSACKRTFQSSSLPRIGPQEALISIHWIIGFGPKSERMACHRTHSNLEESLEQSLVRAVERLPEEVLRQLDKYSNGAAAKKVGNVEQKIDKRFFVYFANTLLPSRQFGSNICLNITKETQFQTSKAGSIIILTLYSEETTEVATVFPTAKLLNGISFSHGGVAPTRATNPSFL</sequence>
<reference evidence="1" key="1">
    <citation type="submission" date="2022-01" db="EMBL/GenBank/DDBJ databases">
        <authorList>
            <person name="King R."/>
        </authorList>
    </citation>
    <scope>NUCLEOTIDE SEQUENCE</scope>
</reference>
<protein>
    <submittedName>
        <fullName evidence="1">Uncharacterized protein</fullName>
    </submittedName>
</protein>
<dbReference type="OrthoDB" id="286811at2759"/>
<dbReference type="EMBL" id="OV725077">
    <property type="protein sequence ID" value="CAH1391100.1"/>
    <property type="molecule type" value="Genomic_DNA"/>
</dbReference>
<accession>A0A9P0E579</accession>
<dbReference type="AlphaFoldDB" id="A0A9P0E579"/>
<keyword evidence="2" id="KW-1185">Reference proteome</keyword>
<organism evidence="1 2">
    <name type="scientific">Nezara viridula</name>
    <name type="common">Southern green stink bug</name>
    <name type="synonym">Cimex viridulus</name>
    <dbReference type="NCBI Taxonomy" id="85310"/>
    <lineage>
        <taxon>Eukaryota</taxon>
        <taxon>Metazoa</taxon>
        <taxon>Ecdysozoa</taxon>
        <taxon>Arthropoda</taxon>
        <taxon>Hexapoda</taxon>
        <taxon>Insecta</taxon>
        <taxon>Pterygota</taxon>
        <taxon>Neoptera</taxon>
        <taxon>Paraneoptera</taxon>
        <taxon>Hemiptera</taxon>
        <taxon>Heteroptera</taxon>
        <taxon>Panheteroptera</taxon>
        <taxon>Pentatomomorpha</taxon>
        <taxon>Pentatomoidea</taxon>
        <taxon>Pentatomidae</taxon>
        <taxon>Pentatominae</taxon>
        <taxon>Nezara</taxon>
    </lineage>
</organism>
<gene>
    <name evidence="1" type="ORF">NEZAVI_LOCUS2183</name>
</gene>
<evidence type="ECO:0000313" key="2">
    <source>
        <dbReference type="Proteomes" id="UP001152798"/>
    </source>
</evidence>
<dbReference type="Proteomes" id="UP001152798">
    <property type="component" value="Chromosome 1"/>
</dbReference>
<proteinExistence type="predicted"/>
<name>A0A9P0E579_NEZVI</name>
<evidence type="ECO:0000313" key="1">
    <source>
        <dbReference type="EMBL" id="CAH1391100.1"/>
    </source>
</evidence>